<sequence>MNKIKNAQQTHQQELPKQFKESKVAKDDKKFQKFIKWVKKNRRKAERFNDKIKKQQILMENQNYSFELLNKKAQLQHQQQDQAKVDKINNFNLLSPAQRSRKNSAYQDINSIKQLHLLQPDQIRKESQLIQSPQLKDQNQKKISQENLVLENDVALQQKTSSSNNQNELLQKKKEKDYNDFKLQIRREMMVDDSIGGKLSYKLMLKMEQFFERHQLKNPKEKEKIINHLHYEKDASTLQKPIIEQEGAYKDDKDFIRRDSYWANLFQAENNNYALRAPDQFQYVNENDLYFPLNQQKIDIYISETIQDKINKINSFRFQDKINKSKQIIQNREQIRKQLQKEKEQKELEQKQEEELMLDIMKKQQLKKEQQQLFDQQIEEQQNPKQQIHLSQAYSINEGKNTKELYSINLLNTTATQETRNSQTINSQSNFLDAHQSKRNYTLGIDNIEFEKICNFEELKQKKSAINKLYEKLFPQQNQQIQNEKNNKSKFFKVEETQKNSIQNIFQRNSITNSPQGTQSKQQSYSQIHKIPQQKGSLLLDQQSQLFQKEQNNQIVNQDLMKSNSFSRRSTIQLKKEKEKKQQLEAPAKLQKQYQTYFQLNNIPYMSELGLEHQNQLKYYANILEDYCPNPFEKISDLNDIINYYEEQNNPEIIKNQIYSKVKKPTKPRFELKKYDEIEFLQKKVNFQYRERNKTDQLNIVDQNQNQILSHNLDKRIKSFSTKFINRPQTAFYKERKENLTKENKQEFEKVSDLSKNLSKIKTSDNKTAKTQIRRMQKFSNKQFLYTPQEHKQIQYIFPPYPLKQKEENNKTTSMIFRSAKQIKLNSSQRIHSALAQVKKSNDVV</sequence>
<dbReference type="HOGENOM" id="CLU_337260_0_0_1"/>
<dbReference type="InParanoid" id="I7LXW9"/>
<gene>
    <name evidence="3" type="ORF">TTHERM_00688270</name>
</gene>
<evidence type="ECO:0000313" key="3">
    <source>
        <dbReference type="EMBL" id="EAS06687.1"/>
    </source>
</evidence>
<evidence type="ECO:0000256" key="1">
    <source>
        <dbReference type="SAM" id="Coils"/>
    </source>
</evidence>
<feature type="region of interest" description="Disordered" evidence="2">
    <location>
        <begin position="508"/>
        <end position="527"/>
    </location>
</feature>
<dbReference type="RefSeq" id="XP_001026929.1">
    <property type="nucleotide sequence ID" value="XM_001026929.2"/>
</dbReference>
<name>I7LXW9_TETTS</name>
<keyword evidence="1" id="KW-0175">Coiled coil</keyword>
<dbReference type="KEGG" id="tet:TTHERM_00688270"/>
<feature type="region of interest" description="Disordered" evidence="2">
    <location>
        <begin position="1"/>
        <end position="24"/>
    </location>
</feature>
<feature type="compositionally biased region" description="Polar residues" evidence="2">
    <location>
        <begin position="1"/>
        <end position="15"/>
    </location>
</feature>
<keyword evidence="4" id="KW-1185">Reference proteome</keyword>
<evidence type="ECO:0000256" key="2">
    <source>
        <dbReference type="SAM" id="MobiDB-lite"/>
    </source>
</evidence>
<dbReference type="EMBL" id="GG662260">
    <property type="protein sequence ID" value="EAS06687.1"/>
    <property type="molecule type" value="Genomic_DNA"/>
</dbReference>
<feature type="coiled-coil region" evidence="1">
    <location>
        <begin position="322"/>
        <end position="359"/>
    </location>
</feature>
<reference evidence="4" key="1">
    <citation type="journal article" date="2006" name="PLoS Biol.">
        <title>Macronuclear genome sequence of the ciliate Tetrahymena thermophila, a model eukaryote.</title>
        <authorList>
            <person name="Eisen J.A."/>
            <person name="Coyne R.S."/>
            <person name="Wu M."/>
            <person name="Wu D."/>
            <person name="Thiagarajan M."/>
            <person name="Wortman J.R."/>
            <person name="Badger J.H."/>
            <person name="Ren Q."/>
            <person name="Amedeo P."/>
            <person name="Jones K.M."/>
            <person name="Tallon L.J."/>
            <person name="Delcher A.L."/>
            <person name="Salzberg S.L."/>
            <person name="Silva J.C."/>
            <person name="Haas B.J."/>
            <person name="Majoros W.H."/>
            <person name="Farzad M."/>
            <person name="Carlton J.M."/>
            <person name="Smith R.K. Jr."/>
            <person name="Garg J."/>
            <person name="Pearlman R.E."/>
            <person name="Karrer K.M."/>
            <person name="Sun L."/>
            <person name="Manning G."/>
            <person name="Elde N.C."/>
            <person name="Turkewitz A.P."/>
            <person name="Asai D.J."/>
            <person name="Wilkes D.E."/>
            <person name="Wang Y."/>
            <person name="Cai H."/>
            <person name="Collins K."/>
            <person name="Stewart B.A."/>
            <person name="Lee S.R."/>
            <person name="Wilamowska K."/>
            <person name="Weinberg Z."/>
            <person name="Ruzzo W.L."/>
            <person name="Wloga D."/>
            <person name="Gaertig J."/>
            <person name="Frankel J."/>
            <person name="Tsao C.-C."/>
            <person name="Gorovsky M.A."/>
            <person name="Keeling P.J."/>
            <person name="Waller R.F."/>
            <person name="Patron N.J."/>
            <person name="Cherry J.M."/>
            <person name="Stover N.A."/>
            <person name="Krieger C.J."/>
            <person name="del Toro C."/>
            <person name="Ryder H.F."/>
            <person name="Williamson S.C."/>
            <person name="Barbeau R.A."/>
            <person name="Hamilton E.P."/>
            <person name="Orias E."/>
        </authorList>
    </citation>
    <scope>NUCLEOTIDE SEQUENCE [LARGE SCALE GENOMIC DNA]</scope>
    <source>
        <strain evidence="4">SB210</strain>
    </source>
</reference>
<accession>I7LXW9</accession>
<proteinExistence type="predicted"/>
<dbReference type="Proteomes" id="UP000009168">
    <property type="component" value="Unassembled WGS sequence"/>
</dbReference>
<protein>
    <submittedName>
        <fullName evidence="3">Uncharacterized protein</fullName>
    </submittedName>
</protein>
<organism evidence="3 4">
    <name type="scientific">Tetrahymena thermophila (strain SB210)</name>
    <dbReference type="NCBI Taxonomy" id="312017"/>
    <lineage>
        <taxon>Eukaryota</taxon>
        <taxon>Sar</taxon>
        <taxon>Alveolata</taxon>
        <taxon>Ciliophora</taxon>
        <taxon>Intramacronucleata</taxon>
        <taxon>Oligohymenophorea</taxon>
        <taxon>Hymenostomatida</taxon>
        <taxon>Tetrahymenina</taxon>
        <taxon>Tetrahymenidae</taxon>
        <taxon>Tetrahymena</taxon>
    </lineage>
</organism>
<dbReference type="AlphaFoldDB" id="I7LXW9"/>
<dbReference type="GeneID" id="7843984"/>
<evidence type="ECO:0000313" key="4">
    <source>
        <dbReference type="Proteomes" id="UP000009168"/>
    </source>
</evidence>